<gene>
    <name evidence="2" type="ORF">HU747_05335</name>
</gene>
<dbReference type="EMBL" id="JABWRS010000003">
    <property type="protein sequence ID" value="MBC3475017.1"/>
    <property type="molecule type" value="Genomic_DNA"/>
</dbReference>
<organism evidence="2 3">
    <name type="scientific">Pseudomonas taiwanensis</name>
    <dbReference type="NCBI Taxonomy" id="470150"/>
    <lineage>
        <taxon>Bacteria</taxon>
        <taxon>Pseudomonadati</taxon>
        <taxon>Pseudomonadota</taxon>
        <taxon>Gammaproteobacteria</taxon>
        <taxon>Pseudomonadales</taxon>
        <taxon>Pseudomonadaceae</taxon>
        <taxon>Pseudomonas</taxon>
    </lineage>
</organism>
<comment type="caution">
    <text evidence="2">The sequence shown here is derived from an EMBL/GenBank/DDBJ whole genome shotgun (WGS) entry which is preliminary data.</text>
</comment>
<sequence>MAPSRLVIYEEHLFEEWHNNIFVATLKDKSVRRIIRKNGLVMKEERLLAELGERFRDIKVGQDGAIYVLTDGENAKLLRMVPATIK</sequence>
<dbReference type="Proteomes" id="UP000628086">
    <property type="component" value="Unassembled WGS sequence"/>
</dbReference>
<protein>
    <submittedName>
        <fullName evidence="2">PQQ-dependent sugar dehydrogenase</fullName>
    </submittedName>
</protein>
<evidence type="ECO:0000259" key="1">
    <source>
        <dbReference type="Pfam" id="PF07995"/>
    </source>
</evidence>
<reference evidence="2 3" key="1">
    <citation type="journal article" date="2020" name="Microorganisms">
        <title>Reliable Identification of Environmental Pseudomonas Isolates Using the rpoD Gene.</title>
        <authorList>
            <consortium name="The Broad Institute Genome Sequencing Platform"/>
            <person name="Girard L."/>
            <person name="Lood C."/>
            <person name="Rokni-Zadeh H."/>
            <person name="van Noort V."/>
            <person name="Lavigne R."/>
            <person name="De Mot R."/>
        </authorList>
    </citation>
    <scope>NUCLEOTIDE SEQUENCE [LARGE SCALE GENOMIC DNA]</scope>
    <source>
        <strain evidence="2 3">RW7P2</strain>
    </source>
</reference>
<feature type="domain" description="Glucose/Sorbosone dehydrogenase" evidence="1">
    <location>
        <begin position="1"/>
        <end position="79"/>
    </location>
</feature>
<name>A0ABR6V3U4_9PSED</name>
<dbReference type="Gene3D" id="2.120.10.30">
    <property type="entry name" value="TolB, C-terminal domain"/>
    <property type="match status" value="1"/>
</dbReference>
<dbReference type="InterPro" id="IPR012938">
    <property type="entry name" value="Glc/Sorbosone_DH"/>
</dbReference>
<evidence type="ECO:0000313" key="2">
    <source>
        <dbReference type="EMBL" id="MBC3475017.1"/>
    </source>
</evidence>
<proteinExistence type="predicted"/>
<dbReference type="Pfam" id="PF07995">
    <property type="entry name" value="GSDH"/>
    <property type="match status" value="1"/>
</dbReference>
<keyword evidence="3" id="KW-1185">Reference proteome</keyword>
<dbReference type="InterPro" id="IPR011042">
    <property type="entry name" value="6-blade_b-propeller_TolB-like"/>
</dbReference>
<evidence type="ECO:0000313" key="3">
    <source>
        <dbReference type="Proteomes" id="UP000628086"/>
    </source>
</evidence>
<accession>A0ABR6V3U4</accession>